<dbReference type="PANTHER" id="PTHR30033:SF1">
    <property type="entry name" value="FLAGELLAR HOOK-ASSOCIATED PROTEIN 1"/>
    <property type="match status" value="1"/>
</dbReference>
<gene>
    <name evidence="7" type="primary">flgK</name>
    <name evidence="13" type="ORF">SAMN02949497_3180</name>
</gene>
<proteinExistence type="inferred from homology"/>
<feature type="domain" description="Flagellar hook-associated protein 1 D2-like" evidence="11">
    <location>
        <begin position="357"/>
        <end position="432"/>
    </location>
</feature>
<dbReference type="PRINTS" id="PR01005">
    <property type="entry name" value="FLGHOOKAP1"/>
</dbReference>
<dbReference type="Proteomes" id="UP000192923">
    <property type="component" value="Unassembled WGS sequence"/>
</dbReference>
<reference evidence="13 14" key="1">
    <citation type="submission" date="2016-12" db="EMBL/GenBank/DDBJ databases">
        <authorList>
            <person name="Song W.-J."/>
            <person name="Kurnit D.M."/>
        </authorList>
    </citation>
    <scope>NUCLEOTIDE SEQUENCE [LARGE SCALE GENOMIC DNA]</scope>
    <source>
        <strain evidence="13 14">175</strain>
    </source>
</reference>
<keyword evidence="5 7" id="KW-0964">Secreted</keyword>
<evidence type="ECO:0000259" key="10">
    <source>
        <dbReference type="Pfam" id="PF06429"/>
    </source>
</evidence>
<dbReference type="InterPro" id="IPR049119">
    <property type="entry name" value="FlgK_D2-like"/>
</dbReference>
<keyword evidence="13" id="KW-0966">Cell projection</keyword>
<evidence type="ECO:0000256" key="8">
    <source>
        <dbReference type="SAM" id="MobiDB-lite"/>
    </source>
</evidence>
<dbReference type="RefSeq" id="WP_125468975.1">
    <property type="nucleotide sequence ID" value="NZ_FXAM01000001.1"/>
</dbReference>
<dbReference type="GO" id="GO:0005198">
    <property type="term" value="F:structural molecule activity"/>
    <property type="evidence" value="ECO:0007669"/>
    <property type="project" value="UniProtKB-UniRule"/>
</dbReference>
<evidence type="ECO:0000256" key="5">
    <source>
        <dbReference type="ARBA" id="ARBA00022525"/>
    </source>
</evidence>
<feature type="domain" description="Flagellar basal body rod protein N-terminal" evidence="9">
    <location>
        <begin position="8"/>
        <end position="35"/>
    </location>
</feature>
<dbReference type="InterPro" id="IPR001444">
    <property type="entry name" value="Flag_bb_rod_N"/>
</dbReference>
<comment type="similarity">
    <text evidence="3 7">Belongs to the flagella basal body rod proteins family.</text>
</comment>
<dbReference type="Pfam" id="PF21158">
    <property type="entry name" value="flgK_1st_1"/>
    <property type="match status" value="1"/>
</dbReference>
<protein>
    <recommendedName>
        <fullName evidence="4 7">Flagellar hook-associated protein 1</fullName>
        <shortName evidence="7">HAP1</shortName>
    </recommendedName>
</protein>
<evidence type="ECO:0000259" key="11">
    <source>
        <dbReference type="Pfam" id="PF21158"/>
    </source>
</evidence>
<dbReference type="InterPro" id="IPR053927">
    <property type="entry name" value="FlgK_helical"/>
</dbReference>
<evidence type="ECO:0000256" key="2">
    <source>
        <dbReference type="ARBA" id="ARBA00004613"/>
    </source>
</evidence>
<dbReference type="PROSITE" id="PS00588">
    <property type="entry name" value="FLAGELLA_BB_ROD"/>
    <property type="match status" value="1"/>
</dbReference>
<organism evidence="13 14">
    <name type="scientific">Methylomagnum ishizawai</name>
    <dbReference type="NCBI Taxonomy" id="1760988"/>
    <lineage>
        <taxon>Bacteria</taxon>
        <taxon>Pseudomonadati</taxon>
        <taxon>Pseudomonadota</taxon>
        <taxon>Gammaproteobacteria</taxon>
        <taxon>Methylococcales</taxon>
        <taxon>Methylococcaceae</taxon>
        <taxon>Methylomagnum</taxon>
    </lineage>
</organism>
<dbReference type="PANTHER" id="PTHR30033">
    <property type="entry name" value="FLAGELLAR HOOK-ASSOCIATED PROTEIN 1"/>
    <property type="match status" value="1"/>
</dbReference>
<evidence type="ECO:0000256" key="4">
    <source>
        <dbReference type="ARBA" id="ARBA00016244"/>
    </source>
</evidence>
<keyword evidence="6 7" id="KW-0975">Bacterial flagellum</keyword>
<feature type="region of interest" description="Disordered" evidence="8">
    <location>
        <begin position="319"/>
        <end position="338"/>
    </location>
</feature>
<dbReference type="Pfam" id="PF06429">
    <property type="entry name" value="Flg_bbr_C"/>
    <property type="match status" value="1"/>
</dbReference>
<feature type="domain" description="Flagellar basal-body/hook protein C-terminal" evidence="10">
    <location>
        <begin position="522"/>
        <end position="561"/>
    </location>
</feature>
<evidence type="ECO:0000256" key="6">
    <source>
        <dbReference type="ARBA" id="ARBA00023143"/>
    </source>
</evidence>
<dbReference type="AlphaFoldDB" id="A0A1Y6D7I0"/>
<dbReference type="InterPro" id="IPR002371">
    <property type="entry name" value="FlgK"/>
</dbReference>
<dbReference type="GO" id="GO:0009424">
    <property type="term" value="C:bacterial-type flagellum hook"/>
    <property type="evidence" value="ECO:0007669"/>
    <property type="project" value="UniProtKB-UniRule"/>
</dbReference>
<evidence type="ECO:0000313" key="14">
    <source>
        <dbReference type="Proteomes" id="UP000192923"/>
    </source>
</evidence>
<evidence type="ECO:0000256" key="3">
    <source>
        <dbReference type="ARBA" id="ARBA00009677"/>
    </source>
</evidence>
<evidence type="ECO:0000256" key="7">
    <source>
        <dbReference type="RuleBase" id="RU362065"/>
    </source>
</evidence>
<evidence type="ECO:0000259" key="12">
    <source>
        <dbReference type="Pfam" id="PF22638"/>
    </source>
</evidence>
<dbReference type="InterPro" id="IPR010930">
    <property type="entry name" value="Flg_bb/hook_C_dom"/>
</dbReference>
<evidence type="ECO:0000259" key="9">
    <source>
        <dbReference type="Pfam" id="PF00460"/>
    </source>
</evidence>
<dbReference type="InterPro" id="IPR019776">
    <property type="entry name" value="Flagellar_basal_body_rod_CS"/>
</dbReference>
<dbReference type="STRING" id="1760988.SAMN02949497_3180"/>
<keyword evidence="14" id="KW-1185">Reference proteome</keyword>
<dbReference type="EMBL" id="FXAM01000001">
    <property type="protein sequence ID" value="SMF95805.1"/>
    <property type="molecule type" value="Genomic_DNA"/>
</dbReference>
<dbReference type="Pfam" id="PF22638">
    <property type="entry name" value="FlgK_D1"/>
    <property type="match status" value="1"/>
</dbReference>
<dbReference type="SUPFAM" id="SSF64518">
    <property type="entry name" value="Phase 1 flagellin"/>
    <property type="match status" value="1"/>
</dbReference>
<feature type="compositionally biased region" description="Low complexity" evidence="8">
    <location>
        <begin position="327"/>
        <end position="337"/>
    </location>
</feature>
<dbReference type="OrthoDB" id="9802553at2"/>
<name>A0A1Y6D7I0_9GAMM</name>
<dbReference type="GO" id="GO:0005576">
    <property type="term" value="C:extracellular region"/>
    <property type="evidence" value="ECO:0007669"/>
    <property type="project" value="UniProtKB-SubCell"/>
</dbReference>
<dbReference type="GO" id="GO:0044780">
    <property type="term" value="P:bacterial-type flagellum assembly"/>
    <property type="evidence" value="ECO:0007669"/>
    <property type="project" value="InterPro"/>
</dbReference>
<dbReference type="NCBIfam" id="TIGR02492">
    <property type="entry name" value="flgK_ends"/>
    <property type="match status" value="1"/>
</dbReference>
<sequence length="566" mass="58976">MADGLLGIAASGLLAAQRALATTGNNISNANTDGYNRQRVETSERDSTYTAGGYLGNGVNIDTVARLYDNFLNTQVRTSQSASGGATAYNQLTSQINSFIGDRSASLSAPLQSFFNAAQDVANDPSAIAARQVLLTQGDSVAQRFNVLDTQFNTLRAQVQQTLSSDVDQINTWAETIAQLNTQIVSQSASGTGQPPNDLLDQRNLLLEKLSGKVDTSVMTEADGAIDVFIGNGQSLIMGSAYNRLQTQPSAYDARADDIVLSSGGDQGAIVVTHALTGGEMGGLLKFSHDVLDPAQNSLGRIAAGFALAVNAQHRQGSDLKGNAGQDFFTDPTTPTDGWFAKQTNGGDAQLRVAFDNTPATATTPANTPAQLTASDYRLDYDSGGNAVLTRLSDNTKFTDNPAGSGGFQVDGLKIGIASGTAKAGDSFLIQPFRTPAGTIQAALDDPNQVAAAGSPSTGPGDNVNASALVNLQQTKGMLEGKASFQGAYNQLIGEVGVKANAATLDNTAQKNLLDQVTQSRESVSGVNLDEEAANLVKFQQAYQASAQLIPALNNTFDALMAAVRS</sequence>
<comment type="subcellular location">
    <subcellularLocation>
        <location evidence="1 7">Bacterial flagellum</location>
    </subcellularLocation>
    <subcellularLocation>
        <location evidence="2 7">Secreted</location>
    </subcellularLocation>
</comment>
<accession>A0A1Y6D7I0</accession>
<keyword evidence="13" id="KW-0969">Cilium</keyword>
<keyword evidence="13" id="KW-0282">Flagellum</keyword>
<feature type="domain" description="Flagellar hook-associated protein FlgK helical" evidence="12">
    <location>
        <begin position="94"/>
        <end position="329"/>
    </location>
</feature>
<evidence type="ECO:0000256" key="1">
    <source>
        <dbReference type="ARBA" id="ARBA00004365"/>
    </source>
</evidence>
<evidence type="ECO:0000313" key="13">
    <source>
        <dbReference type="EMBL" id="SMF95805.1"/>
    </source>
</evidence>
<dbReference type="Pfam" id="PF00460">
    <property type="entry name" value="Flg_bb_rod"/>
    <property type="match status" value="1"/>
</dbReference>